<reference evidence="2 3" key="1">
    <citation type="submission" date="2016-10" db="EMBL/GenBank/DDBJ databases">
        <authorList>
            <person name="de Groot N.N."/>
        </authorList>
    </citation>
    <scope>NUCLEOTIDE SEQUENCE [LARGE SCALE GENOMIC DNA]</scope>
    <source>
        <strain evidence="2 3">CGMCC 1.7659</strain>
    </source>
</reference>
<keyword evidence="1" id="KW-0732">Signal</keyword>
<gene>
    <name evidence="2" type="ORF">SAMN05216289_1487</name>
</gene>
<dbReference type="OrthoDB" id="9793561at2"/>
<dbReference type="InterPro" id="IPR010239">
    <property type="entry name" value="CHP02001"/>
</dbReference>
<sequence>MKKRFPALYLLLGFSGLYATCVQAEEPSSVTGSLALTSDYAFRGLTQTNRDPALQGGLEYASASGFYVGTWGSNISWLSDGQDSVSSSLEVDGYAGFRGTWGEAVSYDVGVLYYWYPGSYPAGFTDPDTLEGYFSVGWSIFTLKYSHAFTDLFGIDGASGSGYLDLALSQGFAERWTFDAHVGHQRVDDFSDLDYTDWSLGVTRDLGNGFGVTLAYVDTNADKDFYTNAFGKCVGKATGILTLSRDF</sequence>
<dbReference type="Proteomes" id="UP000198575">
    <property type="component" value="Unassembled WGS sequence"/>
</dbReference>
<dbReference type="AlphaFoldDB" id="A0A1I5B199"/>
<feature type="chain" id="PRO_5011464825" description="Lipoprotein" evidence="1">
    <location>
        <begin position="25"/>
        <end position="247"/>
    </location>
</feature>
<evidence type="ECO:0000313" key="3">
    <source>
        <dbReference type="Proteomes" id="UP000198575"/>
    </source>
</evidence>
<evidence type="ECO:0000313" key="2">
    <source>
        <dbReference type="EMBL" id="SFN68485.1"/>
    </source>
</evidence>
<dbReference type="NCBIfam" id="TIGR02001">
    <property type="entry name" value="gcw_chp"/>
    <property type="match status" value="1"/>
</dbReference>
<dbReference type="RefSeq" id="WP_092410890.1">
    <property type="nucleotide sequence ID" value="NZ_FOVF01000048.1"/>
</dbReference>
<proteinExistence type="predicted"/>
<organism evidence="2 3">
    <name type="scientific">Dokdonella immobilis</name>
    <dbReference type="NCBI Taxonomy" id="578942"/>
    <lineage>
        <taxon>Bacteria</taxon>
        <taxon>Pseudomonadati</taxon>
        <taxon>Pseudomonadota</taxon>
        <taxon>Gammaproteobacteria</taxon>
        <taxon>Lysobacterales</taxon>
        <taxon>Rhodanobacteraceae</taxon>
        <taxon>Dokdonella</taxon>
    </lineage>
</organism>
<dbReference type="SUPFAM" id="SSF56935">
    <property type="entry name" value="Porins"/>
    <property type="match status" value="1"/>
</dbReference>
<protein>
    <recommendedName>
        <fullName evidence="4">Lipoprotein</fullName>
    </recommendedName>
</protein>
<evidence type="ECO:0000256" key="1">
    <source>
        <dbReference type="SAM" id="SignalP"/>
    </source>
</evidence>
<feature type="signal peptide" evidence="1">
    <location>
        <begin position="1"/>
        <end position="24"/>
    </location>
</feature>
<keyword evidence="3" id="KW-1185">Reference proteome</keyword>
<accession>A0A1I5B199</accession>
<evidence type="ECO:0008006" key="4">
    <source>
        <dbReference type="Google" id="ProtNLM"/>
    </source>
</evidence>
<dbReference type="EMBL" id="FOVF01000048">
    <property type="protein sequence ID" value="SFN68485.1"/>
    <property type="molecule type" value="Genomic_DNA"/>
</dbReference>
<dbReference type="STRING" id="578942.SAMN05216289_1487"/>
<dbReference type="Pfam" id="PF09694">
    <property type="entry name" value="Gcw_chp"/>
    <property type="match status" value="1"/>
</dbReference>
<name>A0A1I5B199_9GAMM</name>